<comment type="subcellular location">
    <subcellularLocation>
        <location evidence="1">Membrane</location>
    </subcellularLocation>
</comment>
<dbReference type="GO" id="GO:0005615">
    <property type="term" value="C:extracellular space"/>
    <property type="evidence" value="ECO:0007669"/>
    <property type="project" value="UniProtKB-KW"/>
</dbReference>
<evidence type="ECO:0000256" key="3">
    <source>
        <dbReference type="ARBA" id="ARBA00022514"/>
    </source>
</evidence>
<feature type="compositionally biased region" description="Basic and acidic residues" evidence="5">
    <location>
        <begin position="58"/>
        <end position="73"/>
    </location>
</feature>
<dbReference type="PANTHER" id="PTHR11471:SF13">
    <property type="entry name" value="TNF FAMILY PROFILE DOMAIN-CONTAINING PROTEIN"/>
    <property type="match status" value="1"/>
</dbReference>
<dbReference type="AlphaFoldDB" id="A0ABD3VFA2"/>
<evidence type="ECO:0000256" key="1">
    <source>
        <dbReference type="ARBA" id="ARBA00004370"/>
    </source>
</evidence>
<dbReference type="EMBL" id="JBJQND010000012">
    <property type="protein sequence ID" value="KAL3859242.1"/>
    <property type="molecule type" value="Genomic_DNA"/>
</dbReference>
<evidence type="ECO:0000259" key="7">
    <source>
        <dbReference type="PROSITE" id="PS50049"/>
    </source>
</evidence>
<comment type="caution">
    <text evidence="8">The sequence shown here is derived from an EMBL/GenBank/DDBJ whole genome shotgun (WGS) entry which is preliminary data.</text>
</comment>
<name>A0ABD3VFA2_SINWO</name>
<gene>
    <name evidence="8" type="ORF">ACJMK2_009470</name>
</gene>
<dbReference type="SUPFAM" id="SSF49842">
    <property type="entry name" value="TNF-like"/>
    <property type="match status" value="1"/>
</dbReference>
<dbReference type="InterPro" id="IPR008983">
    <property type="entry name" value="Tumour_necrosis_fac-like_dom"/>
</dbReference>
<evidence type="ECO:0000256" key="6">
    <source>
        <dbReference type="SAM" id="Phobius"/>
    </source>
</evidence>
<keyword evidence="4 6" id="KW-0472">Membrane</keyword>
<evidence type="ECO:0000313" key="9">
    <source>
        <dbReference type="Proteomes" id="UP001634394"/>
    </source>
</evidence>
<dbReference type="PROSITE" id="PS50049">
    <property type="entry name" value="THD_2"/>
    <property type="match status" value="1"/>
</dbReference>
<reference evidence="8 9" key="1">
    <citation type="submission" date="2024-11" db="EMBL/GenBank/DDBJ databases">
        <title>Chromosome-level genome assembly of the freshwater bivalve Anodonta woodiana.</title>
        <authorList>
            <person name="Chen X."/>
        </authorList>
    </citation>
    <scope>NUCLEOTIDE SEQUENCE [LARGE SCALE GENOMIC DNA]</scope>
    <source>
        <strain evidence="8">MN2024</strain>
        <tissue evidence="8">Gills</tissue>
    </source>
</reference>
<keyword evidence="3" id="KW-0202">Cytokine</keyword>
<keyword evidence="6" id="KW-0812">Transmembrane</keyword>
<keyword evidence="6" id="KW-1133">Transmembrane helix</keyword>
<dbReference type="Gene3D" id="2.60.120.40">
    <property type="match status" value="1"/>
</dbReference>
<sequence>MSQGQTEPGHPNIQEYEDDEALLIKKEQVNENPVRKYHYSVKESNNYDSSDSSVDSGIGRKDENQCLSEKDMTNENSSLTKCLSTERGIRKPMSQGDTGTIIKRGCDKICKKLNLSRMFLSISVVSNIVLVVVVILLATRLGVITEPENVKCPLQQLLKDSVQESLCIPCDYIGSRVKTEDTLFNTIYSCGKKICCVRNAALQKLVLLMIQDGSTKEVTNERLTSQNHGDFNKSLVIWRSRPIAAHLYANVTSLPEKITWQNEDGFGLAFMRGVTLTPESRLEVPEAGFYFIYSAVTFQCQLGSRPLIQMINRQHRGRPNAGVQQLLLSKTSECGPGGFYTSFLAGVVKLNSNDELSVYLTDTSLQCVYRVKLSNYFGLYLL</sequence>
<evidence type="ECO:0000256" key="2">
    <source>
        <dbReference type="ARBA" id="ARBA00008670"/>
    </source>
</evidence>
<dbReference type="InterPro" id="IPR006052">
    <property type="entry name" value="TNF_dom"/>
</dbReference>
<accession>A0ABD3VFA2</accession>
<protein>
    <recommendedName>
        <fullName evidence="7">THD domain-containing protein</fullName>
    </recommendedName>
</protein>
<dbReference type="EMBL" id="JBJQND010000012">
    <property type="protein sequence ID" value="KAL3859243.1"/>
    <property type="molecule type" value="Genomic_DNA"/>
</dbReference>
<dbReference type="GO" id="GO:0016020">
    <property type="term" value="C:membrane"/>
    <property type="evidence" value="ECO:0007669"/>
    <property type="project" value="UniProtKB-SubCell"/>
</dbReference>
<feature type="region of interest" description="Disordered" evidence="5">
    <location>
        <begin position="38"/>
        <end position="81"/>
    </location>
</feature>
<proteinExistence type="inferred from homology"/>
<dbReference type="PANTHER" id="PTHR11471">
    <property type="entry name" value="TUMOR NECROSIS FACTOR FAMILY MEMBER"/>
    <property type="match status" value="1"/>
</dbReference>
<feature type="region of interest" description="Disordered" evidence="5">
    <location>
        <begin position="1"/>
        <end position="21"/>
    </location>
</feature>
<comment type="similarity">
    <text evidence="2">Belongs to the tumor necrosis factor family.</text>
</comment>
<keyword evidence="9" id="KW-1185">Reference proteome</keyword>
<dbReference type="Proteomes" id="UP001634394">
    <property type="component" value="Unassembled WGS sequence"/>
</dbReference>
<feature type="transmembrane region" description="Helical" evidence="6">
    <location>
        <begin position="118"/>
        <end position="138"/>
    </location>
</feature>
<dbReference type="GO" id="GO:0005125">
    <property type="term" value="F:cytokine activity"/>
    <property type="evidence" value="ECO:0007669"/>
    <property type="project" value="UniProtKB-KW"/>
</dbReference>
<organism evidence="8 9">
    <name type="scientific">Sinanodonta woodiana</name>
    <name type="common">Chinese pond mussel</name>
    <name type="synonym">Anodonta woodiana</name>
    <dbReference type="NCBI Taxonomy" id="1069815"/>
    <lineage>
        <taxon>Eukaryota</taxon>
        <taxon>Metazoa</taxon>
        <taxon>Spiralia</taxon>
        <taxon>Lophotrochozoa</taxon>
        <taxon>Mollusca</taxon>
        <taxon>Bivalvia</taxon>
        <taxon>Autobranchia</taxon>
        <taxon>Heteroconchia</taxon>
        <taxon>Palaeoheterodonta</taxon>
        <taxon>Unionida</taxon>
        <taxon>Unionoidea</taxon>
        <taxon>Unionidae</taxon>
        <taxon>Unioninae</taxon>
        <taxon>Sinanodonta</taxon>
    </lineage>
</organism>
<evidence type="ECO:0000256" key="5">
    <source>
        <dbReference type="SAM" id="MobiDB-lite"/>
    </source>
</evidence>
<dbReference type="SMART" id="SM00207">
    <property type="entry name" value="TNF"/>
    <property type="match status" value="1"/>
</dbReference>
<feature type="domain" description="THD" evidence="7">
    <location>
        <begin position="243"/>
        <end position="382"/>
    </location>
</feature>
<evidence type="ECO:0000313" key="8">
    <source>
        <dbReference type="EMBL" id="KAL3859243.1"/>
    </source>
</evidence>
<dbReference type="Pfam" id="PF00229">
    <property type="entry name" value="TNF"/>
    <property type="match status" value="1"/>
</dbReference>
<evidence type="ECO:0000256" key="4">
    <source>
        <dbReference type="ARBA" id="ARBA00023136"/>
    </source>
</evidence>